<evidence type="ECO:0000313" key="1">
    <source>
        <dbReference type="EMBL" id="MBB4705694.1"/>
    </source>
</evidence>
<dbReference type="InterPro" id="IPR029063">
    <property type="entry name" value="SAM-dependent_MTases_sf"/>
</dbReference>
<comment type="caution">
    <text evidence="1">The sequence shown here is derived from an EMBL/GenBank/DDBJ whole genome shotgun (WGS) entry which is preliminary data.</text>
</comment>
<protein>
    <recommendedName>
        <fullName evidence="3">SAM-dependent methyltransferase</fullName>
    </recommendedName>
</protein>
<dbReference type="SUPFAM" id="SSF53335">
    <property type="entry name" value="S-adenosyl-L-methionine-dependent methyltransferases"/>
    <property type="match status" value="1"/>
</dbReference>
<reference evidence="1 2" key="1">
    <citation type="submission" date="2020-08" db="EMBL/GenBank/DDBJ databases">
        <title>Sequencing the genomes of 1000 actinobacteria strains.</title>
        <authorList>
            <person name="Klenk H.-P."/>
        </authorList>
    </citation>
    <scope>NUCLEOTIDE SEQUENCE [LARGE SCALE GENOMIC DNA]</scope>
    <source>
        <strain evidence="1 2">DSM 45784</strain>
    </source>
</reference>
<gene>
    <name evidence="1" type="ORF">BJ982_007238</name>
</gene>
<keyword evidence="2" id="KW-1185">Reference proteome</keyword>
<evidence type="ECO:0000313" key="2">
    <source>
        <dbReference type="Proteomes" id="UP000542210"/>
    </source>
</evidence>
<accession>A0A7W7DFT3</accession>
<dbReference type="AlphaFoldDB" id="A0A7W7DFT3"/>
<proteinExistence type="predicted"/>
<dbReference type="Pfam" id="PF04672">
    <property type="entry name" value="Methyltransf_19"/>
    <property type="match status" value="1"/>
</dbReference>
<organism evidence="1 2">
    <name type="scientific">Sphaerisporangium siamense</name>
    <dbReference type="NCBI Taxonomy" id="795645"/>
    <lineage>
        <taxon>Bacteria</taxon>
        <taxon>Bacillati</taxon>
        <taxon>Actinomycetota</taxon>
        <taxon>Actinomycetes</taxon>
        <taxon>Streptosporangiales</taxon>
        <taxon>Streptosporangiaceae</taxon>
        <taxon>Sphaerisporangium</taxon>
    </lineage>
</organism>
<dbReference type="InterPro" id="IPR006764">
    <property type="entry name" value="SAM_dep_MeTrfase_SAV2177_type"/>
</dbReference>
<name>A0A7W7DFT3_9ACTN</name>
<dbReference type="PIRSF" id="PIRSF017393">
    <property type="entry name" value="MTase_SAV2177"/>
    <property type="match status" value="1"/>
</dbReference>
<dbReference type="EMBL" id="JACHND010000001">
    <property type="protein sequence ID" value="MBB4705694.1"/>
    <property type="molecule type" value="Genomic_DNA"/>
</dbReference>
<dbReference type="Proteomes" id="UP000542210">
    <property type="component" value="Unassembled WGS sequence"/>
</dbReference>
<dbReference type="Gene3D" id="3.40.50.150">
    <property type="entry name" value="Vaccinia Virus protein VP39"/>
    <property type="match status" value="1"/>
</dbReference>
<evidence type="ECO:0008006" key="3">
    <source>
        <dbReference type="Google" id="ProtNLM"/>
    </source>
</evidence>
<sequence>MTTALDALDVRTPNPARVYDYMLGGKDNFAADREAAEQVSRLFPESRDGVRHNRLFLGNAVRYLAGECGIRQFVDIGAGLPTQDNVHQVAQAVARDARTVYVDNDPVVCVHGRALLANTDTVAMIDGDVRAPGDIRDKVTRTGLIDWNRPVGLLMVAILHFVEEPGEHVAMLRDLLAPGSHLVITHLSTTPERAADMARLRELYARSGITLVPRGVAEIERLFGDFEPVDQRRFVFPDIAARIARLGWGGVARKR</sequence>